<dbReference type="Proteomes" id="UP000011885">
    <property type="component" value="Unassembled WGS sequence"/>
</dbReference>
<keyword evidence="3" id="KW-1185">Reference proteome</keyword>
<dbReference type="AlphaFoldDB" id="M5TY27"/>
<evidence type="ECO:0000313" key="2">
    <source>
        <dbReference type="EMBL" id="EMI54122.1"/>
    </source>
</evidence>
<evidence type="ECO:0000256" key="1">
    <source>
        <dbReference type="SAM" id="MobiDB-lite"/>
    </source>
</evidence>
<name>M5TY27_9BACT</name>
<feature type="region of interest" description="Disordered" evidence="1">
    <location>
        <begin position="27"/>
        <end position="47"/>
    </location>
</feature>
<reference evidence="2 3" key="1">
    <citation type="journal article" date="2013" name="Mar. Genomics">
        <title>Expression of sulfatases in Rhodopirellula baltica and the diversity of sulfatases in the genus Rhodopirellula.</title>
        <authorList>
            <person name="Wegner C.E."/>
            <person name="Richter-Heitmann T."/>
            <person name="Klindworth A."/>
            <person name="Klockow C."/>
            <person name="Richter M."/>
            <person name="Achstetter T."/>
            <person name="Glockner F.O."/>
            <person name="Harder J."/>
        </authorList>
    </citation>
    <scope>NUCLEOTIDE SEQUENCE [LARGE SCALE GENOMIC DNA]</scope>
    <source>
        <strain evidence="2 3">SM41</strain>
    </source>
</reference>
<dbReference type="EMBL" id="ANOH01000299">
    <property type="protein sequence ID" value="EMI54122.1"/>
    <property type="molecule type" value="Genomic_DNA"/>
</dbReference>
<gene>
    <name evidence="2" type="ORF">RSSM_04436</name>
</gene>
<organism evidence="2 3">
    <name type="scientific">Rhodopirellula sallentina SM41</name>
    <dbReference type="NCBI Taxonomy" id="1263870"/>
    <lineage>
        <taxon>Bacteria</taxon>
        <taxon>Pseudomonadati</taxon>
        <taxon>Planctomycetota</taxon>
        <taxon>Planctomycetia</taxon>
        <taxon>Pirellulales</taxon>
        <taxon>Pirellulaceae</taxon>
        <taxon>Rhodopirellula</taxon>
    </lineage>
</organism>
<comment type="caution">
    <text evidence="2">The sequence shown here is derived from an EMBL/GenBank/DDBJ whole genome shotgun (WGS) entry which is preliminary data.</text>
</comment>
<proteinExistence type="predicted"/>
<dbReference type="PATRIC" id="fig|1263870.3.peg.4696"/>
<evidence type="ECO:0000313" key="3">
    <source>
        <dbReference type="Proteomes" id="UP000011885"/>
    </source>
</evidence>
<sequence>MPPNETDATKAATAIIRKFNISNPPWKSLQNKNIAPATHRNEQLTCY</sequence>
<accession>M5TY27</accession>
<protein>
    <submittedName>
        <fullName evidence="2">Uncharacterized protein</fullName>
    </submittedName>
</protein>